<name>A0A7Y0Q8G9_9GAMM</name>
<dbReference type="CDD" id="cd02440">
    <property type="entry name" value="AdoMet_MTases"/>
    <property type="match status" value="1"/>
</dbReference>
<evidence type="ECO:0000313" key="2">
    <source>
        <dbReference type="EMBL" id="NMP32897.1"/>
    </source>
</evidence>
<reference evidence="2 3" key="1">
    <citation type="submission" date="2020-04" db="EMBL/GenBank/DDBJ databases">
        <title>Thalassotalea sp. M1531, isolated from the surface of marine red alga.</title>
        <authorList>
            <person name="Pang L."/>
            <person name="Lu D.-C."/>
        </authorList>
    </citation>
    <scope>NUCLEOTIDE SEQUENCE [LARGE SCALE GENOMIC DNA]</scope>
    <source>
        <strain evidence="2 3">M1531</strain>
    </source>
</reference>
<sequence>MTSFTTKQKEWQQQVEAAQDLKAQVGRPIDEQTWQELVTDIKDKLQLTVPINRLLDLGCGNALILSELASYAKELYGIDYADAMITQAKKVLPDAHFQTGQADHLPFSDKTFSRLLCYSIFHYFPDQTYVIKAIEEMIRVTEKGGVILIGDLLDAEFEQAIKSGSNLDYEQKIPHIHRYSEWTFCDLVFLQNYFNDKVSKIEILEQPESFPLRHYRKDLRITC</sequence>
<dbReference type="RefSeq" id="WP_169076219.1">
    <property type="nucleotide sequence ID" value="NZ_JABBXH010000005.1"/>
</dbReference>
<dbReference type="Pfam" id="PF08241">
    <property type="entry name" value="Methyltransf_11"/>
    <property type="match status" value="1"/>
</dbReference>
<dbReference type="GO" id="GO:0032259">
    <property type="term" value="P:methylation"/>
    <property type="evidence" value="ECO:0007669"/>
    <property type="project" value="UniProtKB-KW"/>
</dbReference>
<evidence type="ECO:0000259" key="1">
    <source>
        <dbReference type="Pfam" id="PF08241"/>
    </source>
</evidence>
<keyword evidence="2" id="KW-0489">Methyltransferase</keyword>
<dbReference type="Proteomes" id="UP000568664">
    <property type="component" value="Unassembled WGS sequence"/>
</dbReference>
<accession>A0A7Y0Q8G9</accession>
<dbReference type="SUPFAM" id="SSF53335">
    <property type="entry name" value="S-adenosyl-L-methionine-dependent methyltransferases"/>
    <property type="match status" value="1"/>
</dbReference>
<dbReference type="InterPro" id="IPR013216">
    <property type="entry name" value="Methyltransf_11"/>
</dbReference>
<dbReference type="AlphaFoldDB" id="A0A7Y0Q8G9"/>
<protein>
    <submittedName>
        <fullName evidence="2">Class I SAM-dependent methyltransferase</fullName>
    </submittedName>
</protein>
<evidence type="ECO:0000313" key="3">
    <source>
        <dbReference type="Proteomes" id="UP000568664"/>
    </source>
</evidence>
<dbReference type="PANTHER" id="PTHR43591:SF110">
    <property type="entry name" value="RHODANESE DOMAIN-CONTAINING PROTEIN"/>
    <property type="match status" value="1"/>
</dbReference>
<keyword evidence="3" id="KW-1185">Reference proteome</keyword>
<dbReference type="EMBL" id="JABBXH010000005">
    <property type="protein sequence ID" value="NMP32897.1"/>
    <property type="molecule type" value="Genomic_DNA"/>
</dbReference>
<feature type="domain" description="Methyltransferase type 11" evidence="1">
    <location>
        <begin position="55"/>
        <end position="149"/>
    </location>
</feature>
<proteinExistence type="predicted"/>
<gene>
    <name evidence="2" type="ORF">HII17_15170</name>
</gene>
<dbReference type="GO" id="GO:0008757">
    <property type="term" value="F:S-adenosylmethionine-dependent methyltransferase activity"/>
    <property type="evidence" value="ECO:0007669"/>
    <property type="project" value="InterPro"/>
</dbReference>
<organism evidence="2 3">
    <name type="scientific">Thalassotalea algicola</name>
    <dbReference type="NCBI Taxonomy" id="2716224"/>
    <lineage>
        <taxon>Bacteria</taxon>
        <taxon>Pseudomonadati</taxon>
        <taxon>Pseudomonadota</taxon>
        <taxon>Gammaproteobacteria</taxon>
        <taxon>Alteromonadales</taxon>
        <taxon>Colwelliaceae</taxon>
        <taxon>Thalassotalea</taxon>
    </lineage>
</organism>
<dbReference type="PANTHER" id="PTHR43591">
    <property type="entry name" value="METHYLTRANSFERASE"/>
    <property type="match status" value="1"/>
</dbReference>
<dbReference type="Gene3D" id="3.40.50.150">
    <property type="entry name" value="Vaccinia Virus protein VP39"/>
    <property type="match status" value="1"/>
</dbReference>
<keyword evidence="2" id="KW-0808">Transferase</keyword>
<comment type="caution">
    <text evidence="2">The sequence shown here is derived from an EMBL/GenBank/DDBJ whole genome shotgun (WGS) entry which is preliminary data.</text>
</comment>
<dbReference type="InterPro" id="IPR029063">
    <property type="entry name" value="SAM-dependent_MTases_sf"/>
</dbReference>